<keyword evidence="2" id="KW-1185">Reference proteome</keyword>
<evidence type="ECO:0000313" key="2">
    <source>
        <dbReference type="Proteomes" id="UP001417504"/>
    </source>
</evidence>
<gene>
    <name evidence="1" type="ORF">Sjap_015281</name>
</gene>
<organism evidence="1 2">
    <name type="scientific">Stephania japonica</name>
    <dbReference type="NCBI Taxonomy" id="461633"/>
    <lineage>
        <taxon>Eukaryota</taxon>
        <taxon>Viridiplantae</taxon>
        <taxon>Streptophyta</taxon>
        <taxon>Embryophyta</taxon>
        <taxon>Tracheophyta</taxon>
        <taxon>Spermatophyta</taxon>
        <taxon>Magnoliopsida</taxon>
        <taxon>Ranunculales</taxon>
        <taxon>Menispermaceae</taxon>
        <taxon>Menispermoideae</taxon>
        <taxon>Cissampelideae</taxon>
        <taxon>Stephania</taxon>
    </lineage>
</organism>
<dbReference type="EMBL" id="JBBNAE010000006">
    <property type="protein sequence ID" value="KAK9116334.1"/>
    <property type="molecule type" value="Genomic_DNA"/>
</dbReference>
<proteinExistence type="predicted"/>
<reference evidence="1 2" key="1">
    <citation type="submission" date="2024-01" db="EMBL/GenBank/DDBJ databases">
        <title>Genome assemblies of Stephania.</title>
        <authorList>
            <person name="Yang L."/>
        </authorList>
    </citation>
    <scope>NUCLEOTIDE SEQUENCE [LARGE SCALE GENOMIC DNA]</scope>
    <source>
        <strain evidence="1">QJT</strain>
        <tissue evidence="1">Leaf</tissue>
    </source>
</reference>
<protein>
    <submittedName>
        <fullName evidence="1">Uncharacterized protein</fullName>
    </submittedName>
</protein>
<accession>A0AAP0NSC8</accession>
<name>A0AAP0NSC8_9MAGN</name>
<dbReference type="AlphaFoldDB" id="A0AAP0NSC8"/>
<comment type="caution">
    <text evidence="1">The sequence shown here is derived from an EMBL/GenBank/DDBJ whole genome shotgun (WGS) entry which is preliminary data.</text>
</comment>
<dbReference type="Proteomes" id="UP001417504">
    <property type="component" value="Unassembled WGS sequence"/>
</dbReference>
<evidence type="ECO:0000313" key="1">
    <source>
        <dbReference type="EMBL" id="KAK9116334.1"/>
    </source>
</evidence>
<sequence length="91" mass="10063">MQDGGVKNPGSEAFYNRRHGDAMSISAHSVTHVHLGQGLREHAMRTPPQPNKVMTSLTFVLSSKCCLHIMEMPPKPLDAMASQQRDTIHRG</sequence>